<dbReference type="eggNOG" id="COG2327">
    <property type="taxonomic scope" value="Bacteria"/>
</dbReference>
<dbReference type="PANTHER" id="PTHR36836:SF1">
    <property type="entry name" value="COLANIC ACID BIOSYNTHESIS PROTEIN WCAK"/>
    <property type="match status" value="1"/>
</dbReference>
<dbReference type="Gene3D" id="3.40.50.2000">
    <property type="entry name" value="Glycogen Phosphorylase B"/>
    <property type="match status" value="1"/>
</dbReference>
<accession>D7CJ66</accession>
<dbReference type="InterPro" id="IPR019896">
    <property type="entry name" value="Polysacch_pyruvyl_Trfase_CsaB"/>
</dbReference>
<sequence length="332" mass="36027">MKKCVISGYYGFGNLGDEAILFALVRALRSSFPGTDITVLSGNCEHTASSYGVKAADRWNPVAVWRALRASDGLISGGGSLLQDVTGLGSLCYYLGVMWLAILAGRPFWIHAQGIGPVRSSLGRLLVRLTLRRARGISVRDPESKEELVAMGLAPELIEVTVDPVLTLDREVADLQMGRRILERWGVKGLGEQKIVGISVREWRGLTAYRLAVAEAADRLVESGCSVVFLPFQYESDVAVCRDIIRMMNRPSSVVDEPLSVVEMASVIACLDLVIGMRLHALILGHAMGVPVVGISYDPKIDRFLASVGKEPAMSVEQPDGEVLIEAVLSHR</sequence>
<dbReference type="NCBIfam" id="TIGR03609">
    <property type="entry name" value="S_layer_CsaB"/>
    <property type="match status" value="1"/>
</dbReference>
<organism evidence="2 3">
    <name type="scientific">Syntrophothermus lipocalidus (strain DSM 12680 / TGB-C1)</name>
    <dbReference type="NCBI Taxonomy" id="643648"/>
    <lineage>
        <taxon>Bacteria</taxon>
        <taxon>Bacillati</taxon>
        <taxon>Bacillota</taxon>
        <taxon>Clostridia</taxon>
        <taxon>Eubacteriales</taxon>
        <taxon>Syntrophomonadaceae</taxon>
        <taxon>Syntrophothermus</taxon>
    </lineage>
</organism>
<dbReference type="KEGG" id="slp:Slip_0155"/>
<dbReference type="EMBL" id="CP002048">
    <property type="protein sequence ID" value="ADI00955.1"/>
    <property type="molecule type" value="Genomic_DNA"/>
</dbReference>
<reference evidence="3" key="1">
    <citation type="journal article" date="2010" name="Stand. Genomic Sci.">
        <title>Complete genome sequence of Syntrophothermus lipocalidus type strain (TGB-C1T).</title>
        <authorList>
            <consortium name="US DOE Joint Genome Institute (JGI-PGF)"/>
            <person name="Djao O."/>
            <person name="Zhang X."/>
            <person name="Lucas S."/>
            <person name="Lapidus A."/>
            <person name="Glavina Del Rio T."/>
            <person name="Nolan M."/>
            <person name="Tice H."/>
            <person name="Cheng J."/>
            <person name="Han C."/>
            <person name="Tapia R."/>
            <person name="Goodwin L."/>
            <person name="Pitluck S."/>
            <person name="Liolios K."/>
            <person name="Ivanova N."/>
            <person name="Mavromatis K."/>
            <person name="Mikhailova N."/>
            <person name="Ovchinnikova G."/>
            <person name="Pati A."/>
            <person name="Brambilla E."/>
            <person name="Chen A."/>
            <person name="Palaniappan K."/>
            <person name="Land M."/>
            <person name="Hauser L."/>
            <person name="Chang Y."/>
            <person name="Jeffries C."/>
            <person name="Rohde M."/>
            <person name="Sikorski J."/>
            <person name="Spring S."/>
            <person name="Goker M."/>
            <person name="Detter J."/>
            <person name="Woyke T."/>
            <person name="Bristow J."/>
            <person name="Eisen J."/>
            <person name="Markowitz V."/>
            <person name="Hugenholtz P."/>
            <person name="Kyrpides N."/>
            <person name="Klenk H."/>
        </authorList>
    </citation>
    <scope>NUCLEOTIDE SEQUENCE [LARGE SCALE GENOMIC DNA]</scope>
    <source>
        <strain evidence="3">DSM 12680 / TGB-C1</strain>
    </source>
</reference>
<dbReference type="Pfam" id="PF04230">
    <property type="entry name" value="PS_pyruv_trans"/>
    <property type="match status" value="1"/>
</dbReference>
<dbReference type="Proteomes" id="UP000000378">
    <property type="component" value="Chromosome"/>
</dbReference>
<gene>
    <name evidence="2" type="ordered locus">Slip_0155</name>
</gene>
<dbReference type="PANTHER" id="PTHR36836">
    <property type="entry name" value="COLANIC ACID BIOSYNTHESIS PROTEIN WCAK"/>
    <property type="match status" value="1"/>
</dbReference>
<reference evidence="2 3" key="2">
    <citation type="journal article" date="2010" name="Stand. Genomic Sci.">
        <title>Complete genome sequence of Syntrophothermus lipocalidus type strain (TGB-C1).</title>
        <authorList>
            <person name="Djao O.D."/>
            <person name="Zhang X."/>
            <person name="Lucas S."/>
            <person name="Lapidus A."/>
            <person name="Del Rio T.G."/>
            <person name="Nolan M."/>
            <person name="Tice H."/>
            <person name="Cheng J.F."/>
            <person name="Han C."/>
            <person name="Tapia R."/>
            <person name="Goodwin L."/>
            <person name="Pitluck S."/>
            <person name="Liolios K."/>
            <person name="Ivanova N."/>
            <person name="Mavromatis K."/>
            <person name="Mikhailova N."/>
            <person name="Ovchinnikova G."/>
            <person name="Pati A."/>
            <person name="Brambilla E."/>
            <person name="Chen A."/>
            <person name="Palaniappan K."/>
            <person name="Land M."/>
            <person name="Hauser L."/>
            <person name="Chang Y.J."/>
            <person name="Jeffries C.D."/>
            <person name="Rohde M."/>
            <person name="Sikorski J."/>
            <person name="Spring S."/>
            <person name="Goker M."/>
            <person name="Detter J.C."/>
            <person name="Woyke T."/>
            <person name="Bristow J."/>
            <person name="Eisen J.A."/>
            <person name="Markowitz V."/>
            <person name="Hugenholtz P."/>
            <person name="Kyrpides N.C."/>
            <person name="Klenk H.P."/>
        </authorList>
    </citation>
    <scope>NUCLEOTIDE SEQUENCE [LARGE SCALE GENOMIC DNA]</scope>
    <source>
        <strain evidence="3">DSM 12680 / TGB-C1</strain>
    </source>
</reference>
<dbReference type="SUPFAM" id="SSF53756">
    <property type="entry name" value="UDP-Glycosyltransferase/glycogen phosphorylase"/>
    <property type="match status" value="1"/>
</dbReference>
<keyword evidence="2" id="KW-0808">Transferase</keyword>
<evidence type="ECO:0000313" key="2">
    <source>
        <dbReference type="EMBL" id="ADI00955.1"/>
    </source>
</evidence>
<dbReference type="InterPro" id="IPR007345">
    <property type="entry name" value="Polysacch_pyruvyl_Trfase"/>
</dbReference>
<dbReference type="AlphaFoldDB" id="D7CJ66"/>
<evidence type="ECO:0000259" key="1">
    <source>
        <dbReference type="Pfam" id="PF04230"/>
    </source>
</evidence>
<evidence type="ECO:0000313" key="3">
    <source>
        <dbReference type="Proteomes" id="UP000000378"/>
    </source>
</evidence>
<dbReference type="HOGENOM" id="CLU_039510_0_1_9"/>
<feature type="domain" description="Polysaccharide pyruvyl transferase" evidence="1">
    <location>
        <begin position="14"/>
        <end position="299"/>
    </location>
</feature>
<proteinExistence type="predicted"/>
<dbReference type="GO" id="GO:0016740">
    <property type="term" value="F:transferase activity"/>
    <property type="evidence" value="ECO:0007669"/>
    <property type="project" value="UniProtKB-KW"/>
</dbReference>
<dbReference type="STRING" id="643648.Slip_0155"/>
<name>D7CJ66_SYNLT</name>
<protein>
    <submittedName>
        <fullName evidence="2">Polysaccharide pyruvyl transferase CsaB</fullName>
    </submittedName>
</protein>
<keyword evidence="3" id="KW-1185">Reference proteome</keyword>